<gene>
    <name evidence="1" type="ORF">SEPCBS119000_003787</name>
</gene>
<keyword evidence="2" id="KW-1185">Reference proteome</keyword>
<protein>
    <submittedName>
        <fullName evidence="1">Uncharacterized protein</fullName>
    </submittedName>
</protein>
<proteinExistence type="predicted"/>
<name>A0ABP0DQL7_9PEZI</name>
<organism evidence="1 2">
    <name type="scientific">Sporothrix epigloea</name>
    <dbReference type="NCBI Taxonomy" id="1892477"/>
    <lineage>
        <taxon>Eukaryota</taxon>
        <taxon>Fungi</taxon>
        <taxon>Dikarya</taxon>
        <taxon>Ascomycota</taxon>
        <taxon>Pezizomycotina</taxon>
        <taxon>Sordariomycetes</taxon>
        <taxon>Sordariomycetidae</taxon>
        <taxon>Ophiostomatales</taxon>
        <taxon>Ophiostomataceae</taxon>
        <taxon>Sporothrix</taxon>
    </lineage>
</organism>
<sequence>MDNTSLTERKPAVAKKPDRIALAMRKGLSDRSAISSSVFFSSLRPTSKIKYDREMELWDEYLELFPGSDPRDLQTIKHYAEVMWLIARANPKAKAAPETIRVQM</sequence>
<comment type="caution">
    <text evidence="1">The sequence shown here is derived from an EMBL/GenBank/DDBJ whole genome shotgun (WGS) entry which is preliminary data.</text>
</comment>
<evidence type="ECO:0000313" key="2">
    <source>
        <dbReference type="Proteomes" id="UP001642502"/>
    </source>
</evidence>
<dbReference type="Proteomes" id="UP001642502">
    <property type="component" value="Unassembled WGS sequence"/>
</dbReference>
<reference evidence="1 2" key="1">
    <citation type="submission" date="2024-01" db="EMBL/GenBank/DDBJ databases">
        <authorList>
            <person name="Allen C."/>
            <person name="Tagirdzhanova G."/>
        </authorList>
    </citation>
    <scope>NUCLEOTIDE SEQUENCE [LARGE SCALE GENOMIC DNA]</scope>
    <source>
        <strain evidence="1 2">CBS 119000</strain>
    </source>
</reference>
<accession>A0ABP0DQL7</accession>
<dbReference type="EMBL" id="CAWUON010000052">
    <property type="protein sequence ID" value="CAK7269861.1"/>
    <property type="molecule type" value="Genomic_DNA"/>
</dbReference>
<evidence type="ECO:0000313" key="1">
    <source>
        <dbReference type="EMBL" id="CAK7269861.1"/>
    </source>
</evidence>